<reference evidence="3 4" key="1">
    <citation type="submission" date="2020-08" db="EMBL/GenBank/DDBJ databases">
        <title>Genome sequence of Nocardioides mesophilus KACC 16243T.</title>
        <authorList>
            <person name="Hyun D.-W."/>
            <person name="Bae J.-W."/>
        </authorList>
    </citation>
    <scope>NUCLEOTIDE SEQUENCE [LARGE SCALE GENOMIC DNA]</scope>
    <source>
        <strain evidence="3 4">KACC 16243</strain>
    </source>
</reference>
<evidence type="ECO:0000259" key="2">
    <source>
        <dbReference type="Pfam" id="PF02517"/>
    </source>
</evidence>
<protein>
    <submittedName>
        <fullName evidence="3">CPBP family intramembrane metalloprotease</fullName>
    </submittedName>
</protein>
<feature type="transmembrane region" description="Helical" evidence="1">
    <location>
        <begin position="342"/>
        <end position="361"/>
    </location>
</feature>
<feature type="transmembrane region" description="Helical" evidence="1">
    <location>
        <begin position="287"/>
        <end position="305"/>
    </location>
</feature>
<feature type="domain" description="CAAX prenyl protease 2/Lysostaphin resistance protein A-like" evidence="2">
    <location>
        <begin position="257"/>
        <end position="354"/>
    </location>
</feature>
<dbReference type="PANTHER" id="PTHR35797">
    <property type="entry name" value="PROTEASE-RELATED"/>
    <property type="match status" value="1"/>
</dbReference>
<evidence type="ECO:0000313" key="3">
    <source>
        <dbReference type="EMBL" id="QNN52961.1"/>
    </source>
</evidence>
<proteinExistence type="predicted"/>
<keyword evidence="3" id="KW-0645">Protease</keyword>
<keyword evidence="1" id="KW-1133">Transmembrane helix</keyword>
<dbReference type="Proteomes" id="UP000515947">
    <property type="component" value="Chromosome"/>
</dbReference>
<dbReference type="AlphaFoldDB" id="A0A7G9RBI6"/>
<dbReference type="KEGG" id="nmes:H9L09_00090"/>
<feature type="transmembrane region" description="Helical" evidence="1">
    <location>
        <begin position="247"/>
        <end position="266"/>
    </location>
</feature>
<gene>
    <name evidence="3" type="ORF">H9L09_00090</name>
</gene>
<keyword evidence="1" id="KW-0472">Membrane</keyword>
<accession>A0A7G9RBI6</accession>
<keyword evidence="3" id="KW-0482">Metalloprotease</keyword>
<dbReference type="RefSeq" id="WP_187578803.1">
    <property type="nucleotide sequence ID" value="NZ_CP060713.1"/>
</dbReference>
<dbReference type="GO" id="GO:0080120">
    <property type="term" value="P:CAAX-box protein maturation"/>
    <property type="evidence" value="ECO:0007669"/>
    <property type="project" value="UniProtKB-ARBA"/>
</dbReference>
<sequence length="401" mass="42028">MTSLDTSTRPIRVAVVAADERVRTSLRHLLTAGGGTVVVESYAGGPRPATSSAVVGGDADVVVLDPGTATRESHREQLRALPDGLPAVVLGNDRGTAEVAGAAGASYLDKADVADQLLETVLRVAHRDHTRTTGRRDHADTGAIVLVTLALFAGPWTWWFSRIAQDHGVIGWHLPQGLALWTMPPLLVAALAVTGGRRAVTDLGRRITRVRVPGWTWAAALLAPVLVAVLAAAVTTALGRDVPVGEVLGLPGALIYLAYGTGLFLLTEEAGWRGAVLPRLQHRLQPWQAALVLGVIWALWHLPLLAVPDAGDQGLPVAPFLLLVVATSVLITGLVNAANGSVIVAALFHASFDASYSYLGVVGSEHTMIWAAAATTTLAATALVLRTRGRLFHGRTVAGHV</sequence>
<dbReference type="GO" id="GO:0008237">
    <property type="term" value="F:metallopeptidase activity"/>
    <property type="evidence" value="ECO:0007669"/>
    <property type="project" value="UniProtKB-KW"/>
</dbReference>
<dbReference type="GO" id="GO:0004175">
    <property type="term" value="F:endopeptidase activity"/>
    <property type="evidence" value="ECO:0007669"/>
    <property type="project" value="UniProtKB-ARBA"/>
</dbReference>
<dbReference type="InterPro" id="IPR003675">
    <property type="entry name" value="Rce1/LyrA-like_dom"/>
</dbReference>
<dbReference type="GO" id="GO:0006508">
    <property type="term" value="P:proteolysis"/>
    <property type="evidence" value="ECO:0007669"/>
    <property type="project" value="UniProtKB-KW"/>
</dbReference>
<dbReference type="PANTHER" id="PTHR35797:SF1">
    <property type="entry name" value="PROTEASE"/>
    <property type="match status" value="1"/>
</dbReference>
<dbReference type="InterPro" id="IPR042150">
    <property type="entry name" value="MmRce1-like"/>
</dbReference>
<name>A0A7G9RBI6_9ACTN</name>
<keyword evidence="4" id="KW-1185">Reference proteome</keyword>
<feature type="transmembrane region" description="Helical" evidence="1">
    <location>
        <begin position="367"/>
        <end position="385"/>
    </location>
</feature>
<dbReference type="Pfam" id="PF02517">
    <property type="entry name" value="Rce1-like"/>
    <property type="match status" value="1"/>
</dbReference>
<evidence type="ECO:0000256" key="1">
    <source>
        <dbReference type="SAM" id="Phobius"/>
    </source>
</evidence>
<keyword evidence="3" id="KW-0378">Hydrolase</keyword>
<feature type="transmembrane region" description="Helical" evidence="1">
    <location>
        <begin position="214"/>
        <end position="235"/>
    </location>
</feature>
<keyword evidence="1" id="KW-0812">Transmembrane</keyword>
<feature type="transmembrane region" description="Helical" evidence="1">
    <location>
        <begin position="172"/>
        <end position="193"/>
    </location>
</feature>
<dbReference type="EMBL" id="CP060713">
    <property type="protein sequence ID" value="QNN52961.1"/>
    <property type="molecule type" value="Genomic_DNA"/>
</dbReference>
<organism evidence="3 4">
    <name type="scientific">Nocardioides mesophilus</name>
    <dbReference type="NCBI Taxonomy" id="433659"/>
    <lineage>
        <taxon>Bacteria</taxon>
        <taxon>Bacillati</taxon>
        <taxon>Actinomycetota</taxon>
        <taxon>Actinomycetes</taxon>
        <taxon>Propionibacteriales</taxon>
        <taxon>Nocardioidaceae</taxon>
        <taxon>Nocardioides</taxon>
    </lineage>
</organism>
<feature type="transmembrane region" description="Helical" evidence="1">
    <location>
        <begin position="141"/>
        <end position="160"/>
    </location>
</feature>
<feature type="transmembrane region" description="Helical" evidence="1">
    <location>
        <begin position="317"/>
        <end position="335"/>
    </location>
</feature>
<evidence type="ECO:0000313" key="4">
    <source>
        <dbReference type="Proteomes" id="UP000515947"/>
    </source>
</evidence>